<name>A0A914YQR4_9BILA</name>
<protein>
    <submittedName>
        <fullName evidence="4">Malonyl-CoA:ACP transacylase (MAT) domain-containing protein</fullName>
    </submittedName>
</protein>
<dbReference type="SMART" id="SM00827">
    <property type="entry name" value="PKS_AT"/>
    <property type="match status" value="1"/>
</dbReference>
<dbReference type="Proteomes" id="UP000887577">
    <property type="component" value="Unplaced"/>
</dbReference>
<sequence length="419" mass="47040">MLKLLNPSSLSSSKSIITRNIRRRGLPPDFPPPRPKEAEFLKDATTYSDVHSAMLDPHSSLPYPAEQLQDYLHDTEKEQHRSIKTHDSKKGRRIFKLNFDHIPIEDQVVALFPGQGAQHLKMGEKVIDCPASKALFDQANEILGYDLLKICMEGPKTKLDQTIYCQPAVFVASLAAYEKLKTEQLDLEDRLTDAAGFSVGEYAALVAGGVMKFEDALKVVKIRAEAMHECNQIVSAGMLTIRVNASSKLEEAFKAACEDAMESNDVPVCEVANYLFQGVKVIGGTNRCLTYLESNAQRFNIQPLKRLAVSGAFHTRLMSNAMHPVQHAFTGMQFEQSSCNIYSNFTGKIHSRKANEIRKALIHQVAEPVKWEQIQQLLFRKHQDFKFPNYIEIGPGRQLGSMLVNISKKAYNSYTSFPC</sequence>
<evidence type="ECO:0000313" key="3">
    <source>
        <dbReference type="Proteomes" id="UP000887577"/>
    </source>
</evidence>
<proteinExistence type="predicted"/>
<dbReference type="PANTHER" id="PTHR47170">
    <property type="entry name" value="MALONYL-COA ACP TRANSACYLASE, ACP-BINDING"/>
    <property type="match status" value="1"/>
</dbReference>
<evidence type="ECO:0000259" key="2">
    <source>
        <dbReference type="SMART" id="SM00827"/>
    </source>
</evidence>
<dbReference type="Pfam" id="PF00698">
    <property type="entry name" value="Acyl_transf_1"/>
    <property type="match status" value="1"/>
</dbReference>
<keyword evidence="3" id="KW-1185">Reference proteome</keyword>
<dbReference type="InterPro" id="IPR052760">
    <property type="entry name" value="Mitochondrial_malonyltrans"/>
</dbReference>
<dbReference type="InterPro" id="IPR014043">
    <property type="entry name" value="Acyl_transferase_dom"/>
</dbReference>
<dbReference type="SUPFAM" id="SSF52151">
    <property type="entry name" value="FabD/lysophospholipase-like"/>
    <property type="match status" value="1"/>
</dbReference>
<evidence type="ECO:0000313" key="4">
    <source>
        <dbReference type="WBParaSite" id="PSU_v2.g3128.t1"/>
    </source>
</evidence>
<dbReference type="AlphaFoldDB" id="A0A914YQR4"/>
<accession>A0A914YQR4</accession>
<dbReference type="InterPro" id="IPR016035">
    <property type="entry name" value="Acyl_Trfase/lysoPLipase"/>
</dbReference>
<organism evidence="3 4">
    <name type="scientific">Panagrolaimus superbus</name>
    <dbReference type="NCBI Taxonomy" id="310955"/>
    <lineage>
        <taxon>Eukaryota</taxon>
        <taxon>Metazoa</taxon>
        <taxon>Ecdysozoa</taxon>
        <taxon>Nematoda</taxon>
        <taxon>Chromadorea</taxon>
        <taxon>Rhabditida</taxon>
        <taxon>Tylenchina</taxon>
        <taxon>Panagrolaimomorpha</taxon>
        <taxon>Panagrolaimoidea</taxon>
        <taxon>Panagrolaimidae</taxon>
        <taxon>Panagrolaimus</taxon>
    </lineage>
</organism>
<dbReference type="Gene3D" id="3.30.70.250">
    <property type="entry name" value="Malonyl-CoA ACP transacylase, ACP-binding"/>
    <property type="match status" value="1"/>
</dbReference>
<dbReference type="PANTHER" id="PTHR47170:SF2">
    <property type="entry name" value="MALONYL-COA:ACP TRANSACYLASE (MAT) DOMAIN-CONTAINING PROTEIN"/>
    <property type="match status" value="1"/>
</dbReference>
<feature type="domain" description="Malonyl-CoA:ACP transacylase (MAT)" evidence="2">
    <location>
        <begin position="111"/>
        <end position="419"/>
    </location>
</feature>
<reference evidence="4" key="1">
    <citation type="submission" date="2022-11" db="UniProtKB">
        <authorList>
            <consortium name="WormBaseParasite"/>
        </authorList>
    </citation>
    <scope>IDENTIFICATION</scope>
</reference>
<dbReference type="WBParaSite" id="PSU_v2.g3128.t1">
    <property type="protein sequence ID" value="PSU_v2.g3128.t1"/>
    <property type="gene ID" value="PSU_v2.g3128"/>
</dbReference>
<feature type="region of interest" description="Disordered" evidence="1">
    <location>
        <begin position="16"/>
        <end position="35"/>
    </location>
</feature>
<dbReference type="Gene3D" id="3.40.366.10">
    <property type="entry name" value="Malonyl-Coenzyme A Acyl Carrier Protein, domain 2"/>
    <property type="match status" value="1"/>
</dbReference>
<dbReference type="InterPro" id="IPR001227">
    <property type="entry name" value="Ac_transferase_dom_sf"/>
</dbReference>
<evidence type="ECO:0000256" key="1">
    <source>
        <dbReference type="SAM" id="MobiDB-lite"/>
    </source>
</evidence>
<dbReference type="GO" id="GO:0016740">
    <property type="term" value="F:transferase activity"/>
    <property type="evidence" value="ECO:0007669"/>
    <property type="project" value="InterPro"/>
</dbReference>